<protein>
    <recommendedName>
        <fullName evidence="3">Glyoxalase-like domain-containing protein</fullName>
    </recommendedName>
</protein>
<evidence type="ECO:0000313" key="1">
    <source>
        <dbReference type="EMBL" id="KRQ92322.1"/>
    </source>
</evidence>
<dbReference type="SUPFAM" id="SSF54593">
    <property type="entry name" value="Glyoxalase/Bleomycin resistance protein/Dihydroxybiphenyl dioxygenase"/>
    <property type="match status" value="1"/>
</dbReference>
<dbReference type="Gene3D" id="3.10.180.10">
    <property type="entry name" value="2,3-Dihydroxybiphenyl 1,2-Dioxygenase, domain 1"/>
    <property type="match status" value="1"/>
</dbReference>
<gene>
    <name evidence="1" type="ORF">CP49_27310</name>
</gene>
<comment type="caution">
    <text evidence="1">The sequence shown here is derived from an EMBL/GenBank/DDBJ whole genome shotgun (WGS) entry which is preliminary data.</text>
</comment>
<organism evidence="1 2">
    <name type="scientific">Bradyrhizobium valentinum</name>
    <dbReference type="NCBI Taxonomy" id="1518501"/>
    <lineage>
        <taxon>Bacteria</taxon>
        <taxon>Pseudomonadati</taxon>
        <taxon>Pseudomonadota</taxon>
        <taxon>Alphaproteobacteria</taxon>
        <taxon>Hyphomicrobiales</taxon>
        <taxon>Nitrobacteraceae</taxon>
        <taxon>Bradyrhizobium</taxon>
    </lineage>
</organism>
<dbReference type="STRING" id="1518501.CQ10_16880"/>
<dbReference type="Proteomes" id="UP000051913">
    <property type="component" value="Unassembled WGS sequence"/>
</dbReference>
<keyword evidence="2" id="KW-1185">Reference proteome</keyword>
<proteinExistence type="predicted"/>
<evidence type="ECO:0008006" key="3">
    <source>
        <dbReference type="Google" id="ProtNLM"/>
    </source>
</evidence>
<accession>A0A0R3KHT3</accession>
<sequence length="254" mass="27407">MAEYLRLRQICLVAPHLEPVISDISGIMGLNVCYRDGNVTKYGLENALLPVDTILLEVVAPTQPGTAAGRFLDKTGGRGGYMAIFCCDDPDARGKRANEIGVRTANVITHAPYHGVQLHPRDCRAAFIEFNHTDGSDDMLGPYPPAGPDWQKAIRKDVTLALKEVEMQSPDPQGLAEHWGKILGTAVSTGAVGEPELKLPNASFRFIKEDSDLMSGLTFRVANIAKVRDAAKARGCKASGDAFDLCGVTFRLVA</sequence>
<dbReference type="AlphaFoldDB" id="A0A0R3KHT3"/>
<name>A0A0R3KHT3_9BRAD</name>
<reference evidence="1 2" key="1">
    <citation type="submission" date="2014-03" db="EMBL/GenBank/DDBJ databases">
        <title>Bradyrhizobium valentinum sp. nov., isolated from effective nodules of Lupinus mariae-josephae, a lupine endemic of basic-lime soils in Eastern Spain.</title>
        <authorList>
            <person name="Duran D."/>
            <person name="Rey L."/>
            <person name="Navarro A."/>
            <person name="Busquets A."/>
            <person name="Imperial J."/>
            <person name="Ruiz-Argueso T."/>
        </authorList>
    </citation>
    <scope>NUCLEOTIDE SEQUENCE [LARGE SCALE GENOMIC DNA]</scope>
    <source>
        <strain evidence="1 2">LmjM3</strain>
    </source>
</reference>
<dbReference type="RefSeq" id="WP_057855573.1">
    <property type="nucleotide sequence ID" value="NZ_LLXX01000232.1"/>
</dbReference>
<dbReference type="EMBL" id="LLXX01000232">
    <property type="protein sequence ID" value="KRQ92322.1"/>
    <property type="molecule type" value="Genomic_DNA"/>
</dbReference>
<dbReference type="InterPro" id="IPR029068">
    <property type="entry name" value="Glyas_Bleomycin-R_OHBP_Dase"/>
</dbReference>
<evidence type="ECO:0000313" key="2">
    <source>
        <dbReference type="Proteomes" id="UP000051913"/>
    </source>
</evidence>